<feature type="transmembrane region" description="Helical" evidence="1">
    <location>
        <begin position="145"/>
        <end position="161"/>
    </location>
</feature>
<sequence length="162" mass="18073">MLFILAFFSVIVYLLTKRYNSKIITSIILFLLFGIIAYLIPISQSNKLLLDRIIANLASAMIFLYLLNLDLKRLLKNTVGCSCTLGAKRYWLIVFVGFIASFVTQVLAYIIFPSYVLVASPLFALVLGVVASFTPLRKLYGSEDVATVMLYLLAGAIGLRIF</sequence>
<reference evidence="2" key="1">
    <citation type="submission" date="2016-10" db="EMBL/GenBank/DDBJ databases">
        <authorList>
            <person name="de Groot N.N."/>
        </authorList>
    </citation>
    <scope>NUCLEOTIDE SEQUENCE</scope>
</reference>
<feature type="transmembrane region" description="Helical" evidence="1">
    <location>
        <begin position="90"/>
        <end position="112"/>
    </location>
</feature>
<dbReference type="AlphaFoldDB" id="A0A1W1BYU4"/>
<evidence type="ECO:0000313" key="2">
    <source>
        <dbReference type="EMBL" id="SFV58622.1"/>
    </source>
</evidence>
<keyword evidence="1" id="KW-0472">Membrane</keyword>
<feature type="transmembrane region" description="Helical" evidence="1">
    <location>
        <begin position="23"/>
        <end position="41"/>
    </location>
</feature>
<keyword evidence="1" id="KW-0812">Transmembrane</keyword>
<protein>
    <submittedName>
        <fullName evidence="2">DUF819 domain-containing protein</fullName>
    </submittedName>
</protein>
<accession>A0A1W1BYU4</accession>
<proteinExistence type="predicted"/>
<gene>
    <name evidence="2" type="ORF">MNB_SM-7-1366</name>
</gene>
<dbReference type="EMBL" id="FPHB01000042">
    <property type="protein sequence ID" value="SFV58622.1"/>
    <property type="molecule type" value="Genomic_DNA"/>
</dbReference>
<keyword evidence="1" id="KW-1133">Transmembrane helix</keyword>
<name>A0A1W1BYU4_9ZZZZ</name>
<feature type="transmembrane region" description="Helical" evidence="1">
    <location>
        <begin position="118"/>
        <end position="136"/>
    </location>
</feature>
<organism evidence="2">
    <name type="scientific">hydrothermal vent metagenome</name>
    <dbReference type="NCBI Taxonomy" id="652676"/>
    <lineage>
        <taxon>unclassified sequences</taxon>
        <taxon>metagenomes</taxon>
        <taxon>ecological metagenomes</taxon>
    </lineage>
</organism>
<feature type="transmembrane region" description="Helical" evidence="1">
    <location>
        <begin position="53"/>
        <end position="69"/>
    </location>
</feature>
<evidence type="ECO:0000256" key="1">
    <source>
        <dbReference type="SAM" id="Phobius"/>
    </source>
</evidence>